<protein>
    <submittedName>
        <fullName evidence="1">Uncharacterized protein</fullName>
    </submittedName>
</protein>
<dbReference type="AlphaFoldDB" id="B5CLH0"/>
<accession>B5CLH0</accession>
<gene>
    <name evidence="1" type="ORF">RUMLAC_00291</name>
</gene>
<reference evidence="1 2" key="2">
    <citation type="submission" date="2008-08" db="EMBL/GenBank/DDBJ databases">
        <authorList>
            <person name="Fulton L."/>
            <person name="Clifton S."/>
            <person name="Fulton B."/>
            <person name="Xu J."/>
            <person name="Minx P."/>
            <person name="Pepin K.H."/>
            <person name="Johnson M."/>
            <person name="Bhonagiri V."/>
            <person name="Nash W.E."/>
            <person name="Mardis E.R."/>
            <person name="Wilson R.K."/>
        </authorList>
    </citation>
    <scope>NUCLEOTIDE SEQUENCE [LARGE SCALE GENOMIC DNA]</scope>
    <source>
        <strain evidence="1 2">ATCC 29176</strain>
    </source>
</reference>
<evidence type="ECO:0000313" key="1">
    <source>
        <dbReference type="EMBL" id="EDY33822.1"/>
    </source>
</evidence>
<keyword evidence="2" id="KW-1185">Reference proteome</keyword>
<sequence>MSGSKAPDFDAYGLLRATHSHNPTRYEHKNNVTVQSQPPKCYAFRRCGVSAK</sequence>
<dbReference type="EMBL" id="ABOU02000014">
    <property type="protein sequence ID" value="EDY33822.1"/>
    <property type="molecule type" value="Genomic_DNA"/>
</dbReference>
<proteinExistence type="predicted"/>
<comment type="caution">
    <text evidence="1">The sequence shown here is derived from an EMBL/GenBank/DDBJ whole genome shotgun (WGS) entry which is preliminary data.</text>
</comment>
<organism evidence="1 2">
    <name type="scientific">[Ruminococcus] lactaris ATCC 29176</name>
    <dbReference type="NCBI Taxonomy" id="471875"/>
    <lineage>
        <taxon>Bacteria</taxon>
        <taxon>Bacillati</taxon>
        <taxon>Bacillota</taxon>
        <taxon>Clostridia</taxon>
        <taxon>Lachnospirales</taxon>
        <taxon>Lachnospiraceae</taxon>
        <taxon>Mediterraneibacter</taxon>
    </lineage>
</organism>
<reference evidence="1 2" key="1">
    <citation type="submission" date="2008-08" db="EMBL/GenBank/DDBJ databases">
        <title>Draft genome sequence of Ruminococcus lactaris ATCC 29176.</title>
        <authorList>
            <person name="Sudarsanam P."/>
            <person name="Ley R."/>
            <person name="Guruge J."/>
            <person name="Turnbaugh P.J."/>
            <person name="Mahowald M."/>
            <person name="Liep D."/>
            <person name="Gordon J."/>
        </authorList>
    </citation>
    <scope>NUCLEOTIDE SEQUENCE [LARGE SCALE GENOMIC DNA]</scope>
    <source>
        <strain evidence="1 2">ATCC 29176</strain>
    </source>
</reference>
<evidence type="ECO:0000313" key="2">
    <source>
        <dbReference type="Proteomes" id="UP000003254"/>
    </source>
</evidence>
<dbReference type="Proteomes" id="UP000003254">
    <property type="component" value="Unassembled WGS sequence"/>
</dbReference>
<name>B5CLH0_9FIRM</name>
<dbReference type="HOGENOM" id="CLU_3084432_0_0_9"/>